<dbReference type="SUPFAM" id="SSF53383">
    <property type="entry name" value="PLP-dependent transferases"/>
    <property type="match status" value="1"/>
</dbReference>
<gene>
    <name evidence="2" type="ORF">IQ260_27050</name>
</gene>
<dbReference type="InterPro" id="IPR015422">
    <property type="entry name" value="PyrdxlP-dep_Trfase_small"/>
</dbReference>
<dbReference type="InterPro" id="IPR015424">
    <property type="entry name" value="PyrdxlP-dep_Trfase"/>
</dbReference>
<sequence>MISIKTEERFLTQLDSKFIRSQFPAFEEPSLNGWGFFENAGGSYPCQQVIDRLNKFYRQTKVQPYYNYPTAQKAGAAMDDAYRCLAAYLNVSEYEVHFGPSTTQNLYVLAHAFREIWNEGDEIILCNQDHEANAGFWQRLEKTGIVIKEWCIDPETGLLNPDDLNTMLSEKTRLLAFPHCSNIIGHTNPVANIVAKAKAATDICVVVDGVAHAPHGLPDIGSLGADIYLFSIYKTWGPHLGLMTIKKEIMEQLPNQGHSFNAHSRRKKMLPAGPDHAQIAATAGVAEYLDAVYQHHFSKTVSQAEKGRQLKTLFQTHERKLLTKLLEWLRQRDDIDIVGPDKPTLRTSTVAVIPKRKSIDEVCTVLAEKKLMVGQGSFYSVRPLEGMHIPVDTGVLRMSFLHYTIEDEIDQLIDGLTAALD</sequence>
<keyword evidence="3" id="KW-1185">Reference proteome</keyword>
<accession>A0A928ZZF9</accession>
<evidence type="ECO:0000313" key="2">
    <source>
        <dbReference type="EMBL" id="MBE9070305.1"/>
    </source>
</evidence>
<dbReference type="InterPro" id="IPR015421">
    <property type="entry name" value="PyrdxlP-dep_Trfase_major"/>
</dbReference>
<keyword evidence="2" id="KW-0032">Aminotransferase</keyword>
<dbReference type="EMBL" id="JADEXP010000409">
    <property type="protein sequence ID" value="MBE9070305.1"/>
    <property type="molecule type" value="Genomic_DNA"/>
</dbReference>
<dbReference type="AlphaFoldDB" id="A0A928ZZF9"/>
<organism evidence="2 3">
    <name type="scientific">Leptolyngbya cf. ectocarpi LEGE 11479</name>
    <dbReference type="NCBI Taxonomy" id="1828722"/>
    <lineage>
        <taxon>Bacteria</taxon>
        <taxon>Bacillati</taxon>
        <taxon>Cyanobacteriota</taxon>
        <taxon>Cyanophyceae</taxon>
        <taxon>Leptolyngbyales</taxon>
        <taxon>Leptolyngbyaceae</taxon>
        <taxon>Leptolyngbya group</taxon>
        <taxon>Leptolyngbya</taxon>
    </lineage>
</organism>
<dbReference type="Proteomes" id="UP000615026">
    <property type="component" value="Unassembled WGS sequence"/>
</dbReference>
<reference evidence="2" key="1">
    <citation type="submission" date="2020-10" db="EMBL/GenBank/DDBJ databases">
        <authorList>
            <person name="Castelo-Branco R."/>
            <person name="Eusebio N."/>
            <person name="Adriana R."/>
            <person name="Vieira A."/>
            <person name="Brugerolle De Fraissinette N."/>
            <person name="Rezende De Castro R."/>
            <person name="Schneider M.P."/>
            <person name="Vasconcelos V."/>
            <person name="Leao P.N."/>
        </authorList>
    </citation>
    <scope>NUCLEOTIDE SEQUENCE</scope>
    <source>
        <strain evidence="2">LEGE 11479</strain>
    </source>
</reference>
<proteinExistence type="predicted"/>
<evidence type="ECO:0000259" key="1">
    <source>
        <dbReference type="Pfam" id="PF00266"/>
    </source>
</evidence>
<dbReference type="Pfam" id="PF00266">
    <property type="entry name" value="Aminotran_5"/>
    <property type="match status" value="1"/>
</dbReference>
<protein>
    <submittedName>
        <fullName evidence="2">Aminotransferase class V-fold PLP-dependent enzyme</fullName>
    </submittedName>
</protein>
<dbReference type="PANTHER" id="PTHR43586:SF21">
    <property type="entry name" value="PYRIDOXAL PHOSPHATE (PLP)-DEPENDENT ASPARTATE AMINOTRANSFERASE SUPERFAMILY"/>
    <property type="match status" value="1"/>
</dbReference>
<dbReference type="GO" id="GO:0008483">
    <property type="term" value="F:transaminase activity"/>
    <property type="evidence" value="ECO:0007669"/>
    <property type="project" value="UniProtKB-KW"/>
</dbReference>
<dbReference type="Gene3D" id="3.40.640.10">
    <property type="entry name" value="Type I PLP-dependent aspartate aminotransferase-like (Major domain)"/>
    <property type="match status" value="1"/>
</dbReference>
<feature type="domain" description="Aminotransferase class V" evidence="1">
    <location>
        <begin position="36"/>
        <end position="412"/>
    </location>
</feature>
<evidence type="ECO:0000313" key="3">
    <source>
        <dbReference type="Proteomes" id="UP000615026"/>
    </source>
</evidence>
<name>A0A928ZZF9_LEPEC</name>
<comment type="caution">
    <text evidence="2">The sequence shown here is derived from an EMBL/GenBank/DDBJ whole genome shotgun (WGS) entry which is preliminary data.</text>
</comment>
<keyword evidence="2" id="KW-0808">Transferase</keyword>
<dbReference type="PANTHER" id="PTHR43586">
    <property type="entry name" value="CYSTEINE DESULFURASE"/>
    <property type="match status" value="1"/>
</dbReference>
<dbReference type="InterPro" id="IPR000192">
    <property type="entry name" value="Aminotrans_V_dom"/>
</dbReference>
<dbReference type="Gene3D" id="3.90.1150.10">
    <property type="entry name" value="Aspartate Aminotransferase, domain 1"/>
    <property type="match status" value="1"/>
</dbReference>